<feature type="transmembrane region" description="Helical" evidence="1">
    <location>
        <begin position="438"/>
        <end position="465"/>
    </location>
</feature>
<name>A0A8H6II39_9AGAR</name>
<dbReference type="OrthoDB" id="3234297at2759"/>
<keyword evidence="1" id="KW-0472">Membrane</keyword>
<keyword evidence="1" id="KW-1133">Transmembrane helix</keyword>
<feature type="transmembrane region" description="Helical" evidence="1">
    <location>
        <begin position="367"/>
        <end position="384"/>
    </location>
</feature>
<feature type="transmembrane region" description="Helical" evidence="1">
    <location>
        <begin position="485"/>
        <end position="501"/>
    </location>
</feature>
<organism evidence="2 3">
    <name type="scientific">Ephemerocybe angulata</name>
    <dbReference type="NCBI Taxonomy" id="980116"/>
    <lineage>
        <taxon>Eukaryota</taxon>
        <taxon>Fungi</taxon>
        <taxon>Dikarya</taxon>
        <taxon>Basidiomycota</taxon>
        <taxon>Agaricomycotina</taxon>
        <taxon>Agaricomycetes</taxon>
        <taxon>Agaricomycetidae</taxon>
        <taxon>Agaricales</taxon>
        <taxon>Agaricineae</taxon>
        <taxon>Psathyrellaceae</taxon>
        <taxon>Ephemerocybe</taxon>
    </lineage>
</organism>
<dbReference type="EMBL" id="JACGCI010000004">
    <property type="protein sequence ID" value="KAF6764592.1"/>
    <property type="molecule type" value="Genomic_DNA"/>
</dbReference>
<evidence type="ECO:0000313" key="2">
    <source>
        <dbReference type="EMBL" id="KAF6764592.1"/>
    </source>
</evidence>
<keyword evidence="1" id="KW-0812">Transmembrane</keyword>
<proteinExistence type="predicted"/>
<accession>A0A8H6II39</accession>
<feature type="transmembrane region" description="Helical" evidence="1">
    <location>
        <begin position="277"/>
        <end position="295"/>
    </location>
</feature>
<feature type="transmembrane region" description="Helical" evidence="1">
    <location>
        <begin position="339"/>
        <end position="361"/>
    </location>
</feature>
<comment type="caution">
    <text evidence="2">The sequence shown here is derived from an EMBL/GenBank/DDBJ whole genome shotgun (WGS) entry which is preliminary data.</text>
</comment>
<feature type="transmembrane region" description="Helical" evidence="1">
    <location>
        <begin position="160"/>
        <end position="181"/>
    </location>
</feature>
<feature type="transmembrane region" description="Helical" evidence="1">
    <location>
        <begin position="55"/>
        <end position="73"/>
    </location>
</feature>
<evidence type="ECO:0000256" key="1">
    <source>
        <dbReference type="SAM" id="Phobius"/>
    </source>
</evidence>
<feature type="transmembrane region" description="Helical" evidence="1">
    <location>
        <begin position="110"/>
        <end position="129"/>
    </location>
</feature>
<feature type="transmembrane region" description="Helical" evidence="1">
    <location>
        <begin position="396"/>
        <end position="418"/>
    </location>
</feature>
<protein>
    <submittedName>
        <fullName evidence="2">Uncharacterized protein</fullName>
    </submittedName>
</protein>
<evidence type="ECO:0000313" key="3">
    <source>
        <dbReference type="Proteomes" id="UP000521943"/>
    </source>
</evidence>
<feature type="transmembrane region" description="Helical" evidence="1">
    <location>
        <begin position="207"/>
        <end position="231"/>
    </location>
</feature>
<dbReference type="AlphaFoldDB" id="A0A8H6II39"/>
<feature type="transmembrane region" description="Helical" evidence="1">
    <location>
        <begin position="307"/>
        <end position="327"/>
    </location>
</feature>
<sequence length="583" mass="66036">MIQTLTGRPIASFLRETSVLSRSHAPTQMLRVLDNKYQASTTYTIILRPLADVSILHLVYMAAISYSFVLVYVPQLRRPMLYAHLAITYSLLIAALVSMLKGELSRADGLFVIVAVASPPSIALWYFTFKSLWIRASFPLYPYHKSLDFKSHSSSFEFQAARLLSFGSLIFELAMVCLLFIPDVERINFPQSVCDKQYGTSGLWYNIVWQLPLLAQLIGGVIACGIVYLCARAGYSADLLVIQARNARGDVQANEVDLVSWTHQVLLDIYPNFMTDNLFLCIITCLQLSVLPSHAHPQGHSNRQLAAGFFVAYKDVFCVIIFAYGTFKEWFSSVDGLTRMFALRSSIPLVLIGVCVTRFIYHGPMPSSIFLLQLFLTYSFVYWCHIHITLHWARKLLLTCLIALPLLTVALHQVFSLYNDIKSYPGGGSPVQKVSPDGSTWSIFTLNLFTIIGWIPMWLLSSTWLWRKHLQWDLLRSGIWRRTHILKFCLVYTVHVLWIQASNNSNPGRPTEMPFGQIFALIATFATIIPLLDEARRAGKEHWKAFLLSRPMPRRWILLRCEEARPSIAATLGSVDAKSYGTA</sequence>
<feature type="transmembrane region" description="Helical" evidence="1">
    <location>
        <begin position="80"/>
        <end position="98"/>
    </location>
</feature>
<dbReference type="Proteomes" id="UP000521943">
    <property type="component" value="Unassembled WGS sequence"/>
</dbReference>
<reference evidence="2 3" key="1">
    <citation type="submission" date="2020-07" db="EMBL/GenBank/DDBJ databases">
        <title>Comparative genomics of pyrophilous fungi reveals a link between fire events and developmental genes.</title>
        <authorList>
            <consortium name="DOE Joint Genome Institute"/>
            <person name="Steindorff A.S."/>
            <person name="Carver A."/>
            <person name="Calhoun S."/>
            <person name="Stillman K."/>
            <person name="Liu H."/>
            <person name="Lipzen A."/>
            <person name="Pangilinan J."/>
            <person name="Labutti K."/>
            <person name="Bruns T.D."/>
            <person name="Grigoriev I.V."/>
        </authorList>
    </citation>
    <scope>NUCLEOTIDE SEQUENCE [LARGE SCALE GENOMIC DNA]</scope>
    <source>
        <strain evidence="2 3">CBS 144469</strain>
    </source>
</reference>
<keyword evidence="3" id="KW-1185">Reference proteome</keyword>
<feature type="transmembrane region" description="Helical" evidence="1">
    <location>
        <begin position="513"/>
        <end position="532"/>
    </location>
</feature>
<gene>
    <name evidence="2" type="ORF">DFP72DRAFT_1163498</name>
</gene>